<name>A0A0R2DIU0_9LACO</name>
<keyword evidence="4" id="KW-1185">Reference proteome</keyword>
<dbReference type="Gene3D" id="3.40.50.450">
    <property type="match status" value="1"/>
</dbReference>
<dbReference type="EC" id="3.2.2.n1" evidence="2"/>
<dbReference type="STRING" id="1423744.FC86_GL000488"/>
<dbReference type="Proteomes" id="UP000051378">
    <property type="component" value="Unassembled WGS sequence"/>
</dbReference>
<dbReference type="PATRIC" id="fig|1423744.4.peg.504"/>
<dbReference type="SUPFAM" id="SSF102405">
    <property type="entry name" value="MCP/YpsA-like"/>
    <property type="match status" value="1"/>
</dbReference>
<evidence type="ECO:0000313" key="3">
    <source>
        <dbReference type="EMBL" id="KRN03961.1"/>
    </source>
</evidence>
<proteinExistence type="inferred from homology"/>
<dbReference type="EMBL" id="AYZL01000019">
    <property type="protein sequence ID" value="KRN03961.1"/>
    <property type="molecule type" value="Genomic_DNA"/>
</dbReference>
<keyword evidence="2" id="KW-0378">Hydrolase</keyword>
<protein>
    <recommendedName>
        <fullName evidence="2">Cytokinin riboside 5'-monophosphate phosphoribohydrolase</fullName>
        <ecNumber evidence="2">3.2.2.n1</ecNumber>
    </recommendedName>
</protein>
<dbReference type="PANTHER" id="PTHR31223">
    <property type="entry name" value="LOG FAMILY PROTEIN YJL055W"/>
    <property type="match status" value="1"/>
</dbReference>
<sequence length="183" mass="20738">MRNKRLAVYCGAKIGNNTKYKEAVMSLGQKMINHNFDLVYGGGTVGLMGVIAETVLQQNGEVYAIMPKFLKDLEGFEDEAQHTEIVDSMSVRKQRMLELSDFCIAMPGGAGTLEEIVEAYSWHILGQVNNPCAFYNIDGFYTPMKAMYDNMVVQGYLSKENRQKLFFSDSLDDIFAFFENYQN</sequence>
<organism evidence="3 4">
    <name type="scientific">Holzapfeliella floricola DSM 23037 = JCM 16512</name>
    <dbReference type="NCBI Taxonomy" id="1423744"/>
    <lineage>
        <taxon>Bacteria</taxon>
        <taxon>Bacillati</taxon>
        <taxon>Bacillota</taxon>
        <taxon>Bacilli</taxon>
        <taxon>Lactobacillales</taxon>
        <taxon>Lactobacillaceae</taxon>
        <taxon>Holzapfeliella</taxon>
    </lineage>
</organism>
<dbReference type="PANTHER" id="PTHR31223:SF70">
    <property type="entry name" value="LOG FAMILY PROTEIN YJL055W"/>
    <property type="match status" value="1"/>
</dbReference>
<dbReference type="InterPro" id="IPR005269">
    <property type="entry name" value="LOG"/>
</dbReference>
<evidence type="ECO:0000256" key="1">
    <source>
        <dbReference type="ARBA" id="ARBA00006763"/>
    </source>
</evidence>
<evidence type="ECO:0000313" key="4">
    <source>
        <dbReference type="Proteomes" id="UP000051378"/>
    </source>
</evidence>
<gene>
    <name evidence="3" type="ORF">FC86_GL000488</name>
</gene>
<dbReference type="GO" id="GO:0009691">
    <property type="term" value="P:cytokinin biosynthetic process"/>
    <property type="evidence" value="ECO:0007669"/>
    <property type="project" value="UniProtKB-UniRule"/>
</dbReference>
<comment type="caution">
    <text evidence="3">The sequence shown here is derived from an EMBL/GenBank/DDBJ whole genome shotgun (WGS) entry which is preliminary data.</text>
</comment>
<dbReference type="RefSeq" id="WP_056974720.1">
    <property type="nucleotide sequence ID" value="NZ_AYZL01000019.1"/>
</dbReference>
<comment type="similarity">
    <text evidence="1 2">Belongs to the LOG family.</text>
</comment>
<dbReference type="GO" id="GO:0016799">
    <property type="term" value="F:hydrolase activity, hydrolyzing N-glycosyl compounds"/>
    <property type="evidence" value="ECO:0007669"/>
    <property type="project" value="TreeGrafter"/>
</dbReference>
<keyword evidence="2" id="KW-0203">Cytokinin biosynthesis</keyword>
<dbReference type="Pfam" id="PF03641">
    <property type="entry name" value="Lysine_decarbox"/>
    <property type="match status" value="1"/>
</dbReference>
<dbReference type="InterPro" id="IPR031100">
    <property type="entry name" value="LOG_fam"/>
</dbReference>
<dbReference type="AlphaFoldDB" id="A0A0R2DIU0"/>
<dbReference type="NCBIfam" id="TIGR00730">
    <property type="entry name" value="Rossman fold protein, TIGR00730 family"/>
    <property type="match status" value="1"/>
</dbReference>
<reference evidence="3 4" key="1">
    <citation type="journal article" date="2015" name="Genome Announc.">
        <title>Expanding the biotechnology potential of lactobacilli through comparative genomics of 213 strains and associated genera.</title>
        <authorList>
            <person name="Sun Z."/>
            <person name="Harris H.M."/>
            <person name="McCann A."/>
            <person name="Guo C."/>
            <person name="Argimon S."/>
            <person name="Zhang W."/>
            <person name="Yang X."/>
            <person name="Jeffery I.B."/>
            <person name="Cooney J.C."/>
            <person name="Kagawa T.F."/>
            <person name="Liu W."/>
            <person name="Song Y."/>
            <person name="Salvetti E."/>
            <person name="Wrobel A."/>
            <person name="Rasinkangas P."/>
            <person name="Parkhill J."/>
            <person name="Rea M.C."/>
            <person name="O'Sullivan O."/>
            <person name="Ritari J."/>
            <person name="Douillard F.P."/>
            <person name="Paul Ross R."/>
            <person name="Yang R."/>
            <person name="Briner A.E."/>
            <person name="Felis G.E."/>
            <person name="de Vos W.M."/>
            <person name="Barrangou R."/>
            <person name="Klaenhammer T.R."/>
            <person name="Caufield P.W."/>
            <person name="Cui Y."/>
            <person name="Zhang H."/>
            <person name="O'Toole P.W."/>
        </authorList>
    </citation>
    <scope>NUCLEOTIDE SEQUENCE [LARGE SCALE GENOMIC DNA]</scope>
    <source>
        <strain evidence="3 4">DSM 23037</strain>
    </source>
</reference>
<accession>A0A0R2DIU0</accession>
<evidence type="ECO:0000256" key="2">
    <source>
        <dbReference type="RuleBase" id="RU363015"/>
    </source>
</evidence>
<dbReference type="GO" id="GO:0005829">
    <property type="term" value="C:cytosol"/>
    <property type="evidence" value="ECO:0007669"/>
    <property type="project" value="TreeGrafter"/>
</dbReference>
<dbReference type="OrthoDB" id="9801098at2"/>